<dbReference type="InterPro" id="IPR023153">
    <property type="entry name" value="DarP_sf"/>
</dbReference>
<evidence type="ECO:0000313" key="1">
    <source>
        <dbReference type="EMBL" id="EBR9859300.1"/>
    </source>
</evidence>
<gene>
    <name evidence="1" type="ORF">DS524_26525</name>
</gene>
<sequence>REGNKPPKAYRQLFQYLKELAESA</sequence>
<name>A0A5U8SVD6_SALET</name>
<dbReference type="EMBL" id="AAGUAT010000162">
    <property type="protein sequence ID" value="EBR9859300.1"/>
    <property type="molecule type" value="Genomic_DNA"/>
</dbReference>
<accession>A0A5U8SVD6</accession>
<dbReference type="Gene3D" id="1.10.60.30">
    <property type="entry name" value="PSPTO4464-like domains"/>
    <property type="match status" value="1"/>
</dbReference>
<proteinExistence type="predicted"/>
<protein>
    <submittedName>
        <fullName evidence="1">Ribosome-associated protein</fullName>
    </submittedName>
</protein>
<reference evidence="1" key="1">
    <citation type="submission" date="2018-07" db="EMBL/GenBank/DDBJ databases">
        <authorList>
            <person name="Ashton P.M."/>
            <person name="Dallman T."/>
            <person name="Nair S."/>
            <person name="De Pinna E."/>
            <person name="Peters T."/>
            <person name="Grant K."/>
        </authorList>
    </citation>
    <scope>NUCLEOTIDE SEQUENCE</scope>
    <source>
        <strain evidence="1">296838</strain>
    </source>
</reference>
<organism evidence="1">
    <name type="scientific">Salmonella enterica subsp. enterica serovar Chester</name>
    <dbReference type="NCBI Taxonomy" id="149386"/>
    <lineage>
        <taxon>Bacteria</taxon>
        <taxon>Pseudomonadati</taxon>
        <taxon>Pseudomonadota</taxon>
        <taxon>Gammaproteobacteria</taxon>
        <taxon>Enterobacterales</taxon>
        <taxon>Enterobacteriaceae</taxon>
        <taxon>Salmonella</taxon>
    </lineage>
</organism>
<dbReference type="AlphaFoldDB" id="A0A5U8SVD6"/>
<feature type="non-terminal residue" evidence="1">
    <location>
        <position position="1"/>
    </location>
</feature>
<dbReference type="SUPFAM" id="SSF158710">
    <property type="entry name" value="PSPTO4464-like"/>
    <property type="match status" value="1"/>
</dbReference>
<comment type="caution">
    <text evidence="1">The sequence shown here is derived from an EMBL/GenBank/DDBJ whole genome shotgun (WGS) entry which is preliminary data.</text>
</comment>